<dbReference type="AlphaFoldDB" id="A0A5J4X1B1"/>
<evidence type="ECO:0000313" key="1">
    <source>
        <dbReference type="EMBL" id="KAA6400991.1"/>
    </source>
</evidence>
<accession>A0A5J4X1B1</accession>
<organism evidence="1 2">
    <name type="scientific">Streblomastix strix</name>
    <dbReference type="NCBI Taxonomy" id="222440"/>
    <lineage>
        <taxon>Eukaryota</taxon>
        <taxon>Metamonada</taxon>
        <taxon>Preaxostyla</taxon>
        <taxon>Oxymonadida</taxon>
        <taxon>Streblomastigidae</taxon>
        <taxon>Streblomastix</taxon>
    </lineage>
</organism>
<dbReference type="EMBL" id="SNRW01000463">
    <property type="protein sequence ID" value="KAA6400991.1"/>
    <property type="molecule type" value="Genomic_DNA"/>
</dbReference>
<evidence type="ECO:0000313" key="2">
    <source>
        <dbReference type="Proteomes" id="UP000324800"/>
    </source>
</evidence>
<gene>
    <name evidence="1" type="ORF">EZS28_003484</name>
</gene>
<dbReference type="Proteomes" id="UP000324800">
    <property type="component" value="Unassembled WGS sequence"/>
</dbReference>
<reference evidence="1 2" key="1">
    <citation type="submission" date="2019-03" db="EMBL/GenBank/DDBJ databases">
        <title>Single cell metagenomics reveals metabolic interactions within the superorganism composed of flagellate Streblomastix strix and complex community of Bacteroidetes bacteria on its surface.</title>
        <authorList>
            <person name="Treitli S.C."/>
            <person name="Kolisko M."/>
            <person name="Husnik F."/>
            <person name="Keeling P."/>
            <person name="Hampl V."/>
        </authorList>
    </citation>
    <scope>NUCLEOTIDE SEQUENCE [LARGE SCALE GENOMIC DNA]</scope>
    <source>
        <strain evidence="1">ST1C</strain>
    </source>
</reference>
<protein>
    <submittedName>
        <fullName evidence="1">Uncharacterized protein</fullName>
    </submittedName>
</protein>
<proteinExistence type="predicted"/>
<comment type="caution">
    <text evidence="1">The sequence shown here is derived from an EMBL/GenBank/DDBJ whole genome shotgun (WGS) entry which is preliminary data.</text>
</comment>
<name>A0A5J4X1B1_9EUKA</name>
<sequence length="196" mass="23186">MISREQTQALFDFTTPSSDDFRLWLSERIRFESFFRLFLHPDSKVIGDAVITLYNILVAGSNRTPQNSIHPHFEQIRVIQGIERLFQLFYANKSQFTRDRACLCIALLYRSQRIPNEPLEFNNSKTHKYIDKDAWKVLEGIQMQQSIICHLKSLIKDRNDIWLHNEVVRALVELGQNKSNREEILRDGFRFSQNKL</sequence>
<dbReference type="SUPFAM" id="SSF48371">
    <property type="entry name" value="ARM repeat"/>
    <property type="match status" value="1"/>
</dbReference>
<dbReference type="InterPro" id="IPR016024">
    <property type="entry name" value="ARM-type_fold"/>
</dbReference>